<dbReference type="Pfam" id="PF23282">
    <property type="entry name" value="WHD_ROQ1"/>
    <property type="match status" value="1"/>
</dbReference>
<dbReference type="GO" id="GO:0043531">
    <property type="term" value="F:ADP binding"/>
    <property type="evidence" value="ECO:0007669"/>
    <property type="project" value="InterPro"/>
</dbReference>
<dbReference type="PANTHER" id="PTHR11017">
    <property type="entry name" value="LEUCINE-RICH REPEAT-CONTAINING PROTEIN"/>
    <property type="match status" value="1"/>
</dbReference>
<dbReference type="InterPro" id="IPR002182">
    <property type="entry name" value="NB-ARC"/>
</dbReference>
<dbReference type="GO" id="GO:0051707">
    <property type="term" value="P:response to other organism"/>
    <property type="evidence" value="ECO:0007669"/>
    <property type="project" value="UniProtKB-ARBA"/>
</dbReference>
<dbReference type="InterPro" id="IPR000157">
    <property type="entry name" value="TIR_dom"/>
</dbReference>
<dbReference type="InterPro" id="IPR036390">
    <property type="entry name" value="WH_DNA-bd_sf"/>
</dbReference>
<evidence type="ECO:0000313" key="6">
    <source>
        <dbReference type="EMBL" id="GEU84724.1"/>
    </source>
</evidence>
<dbReference type="InterPro" id="IPR055414">
    <property type="entry name" value="LRR_R13L4/SHOC2-like"/>
</dbReference>
<keyword evidence="1" id="KW-0433">Leucine-rich repeat</keyword>
<dbReference type="SUPFAM" id="SSF52540">
    <property type="entry name" value="P-loop containing nucleoside triphosphate hydrolases"/>
    <property type="match status" value="1"/>
</dbReference>
<keyword evidence="4" id="KW-0520">NAD</keyword>
<keyword evidence="2" id="KW-0677">Repeat</keyword>
<dbReference type="InterPro" id="IPR027417">
    <property type="entry name" value="P-loop_NTPase"/>
</dbReference>
<dbReference type="Gene3D" id="3.40.50.300">
    <property type="entry name" value="P-loop containing nucleotide triphosphate hydrolases"/>
    <property type="match status" value="1"/>
</dbReference>
<dbReference type="EMBL" id="BKCJ010008957">
    <property type="protein sequence ID" value="GEU84724.1"/>
    <property type="molecule type" value="Genomic_DNA"/>
</dbReference>
<protein>
    <submittedName>
        <fullName evidence="6">Toll/interleukin-1 receptor (TIR) domain-containing protein</fullName>
    </submittedName>
</protein>
<accession>A0A6L2NJM6</accession>
<comment type="caution">
    <text evidence="6">The sequence shown here is derived from an EMBL/GenBank/DDBJ whole genome shotgun (WGS) entry which is preliminary data.</text>
</comment>
<organism evidence="6">
    <name type="scientific">Tanacetum cinerariifolium</name>
    <name type="common">Dalmatian daisy</name>
    <name type="synonym">Chrysanthemum cinerariifolium</name>
    <dbReference type="NCBI Taxonomy" id="118510"/>
    <lineage>
        <taxon>Eukaryota</taxon>
        <taxon>Viridiplantae</taxon>
        <taxon>Streptophyta</taxon>
        <taxon>Embryophyta</taxon>
        <taxon>Tracheophyta</taxon>
        <taxon>Spermatophyta</taxon>
        <taxon>Magnoliopsida</taxon>
        <taxon>eudicotyledons</taxon>
        <taxon>Gunneridae</taxon>
        <taxon>Pentapetalae</taxon>
        <taxon>asterids</taxon>
        <taxon>campanulids</taxon>
        <taxon>Asterales</taxon>
        <taxon>Asteraceae</taxon>
        <taxon>Asteroideae</taxon>
        <taxon>Anthemideae</taxon>
        <taxon>Anthemidinae</taxon>
        <taxon>Tanacetum</taxon>
    </lineage>
</organism>
<evidence type="ECO:0000256" key="2">
    <source>
        <dbReference type="ARBA" id="ARBA00022737"/>
    </source>
</evidence>
<dbReference type="PRINTS" id="PR00364">
    <property type="entry name" value="DISEASERSIST"/>
</dbReference>
<dbReference type="Pfam" id="PF23598">
    <property type="entry name" value="LRR_14"/>
    <property type="match status" value="1"/>
</dbReference>
<dbReference type="GO" id="GO:0007165">
    <property type="term" value="P:signal transduction"/>
    <property type="evidence" value="ECO:0007669"/>
    <property type="project" value="InterPro"/>
</dbReference>
<evidence type="ECO:0000256" key="3">
    <source>
        <dbReference type="ARBA" id="ARBA00022821"/>
    </source>
</evidence>
<dbReference type="Gene3D" id="3.40.50.10140">
    <property type="entry name" value="Toll/interleukin-1 receptor homology (TIR) domain"/>
    <property type="match status" value="1"/>
</dbReference>
<gene>
    <name evidence="6" type="ORF">Tci_056702</name>
</gene>
<dbReference type="Pfam" id="PF00931">
    <property type="entry name" value="NB-ARC"/>
    <property type="match status" value="1"/>
</dbReference>
<dbReference type="PANTHER" id="PTHR11017:SF544">
    <property type="entry name" value="ADP-RIBOSYL CYCLASE_CYCLIC ADP-RIBOSE HYDROLASE"/>
    <property type="match status" value="1"/>
</dbReference>
<proteinExistence type="predicted"/>
<dbReference type="GO" id="GO:0006952">
    <property type="term" value="P:defense response"/>
    <property type="evidence" value="ECO:0007669"/>
    <property type="project" value="UniProtKB-KW"/>
</dbReference>
<evidence type="ECO:0000259" key="5">
    <source>
        <dbReference type="PROSITE" id="PS50104"/>
    </source>
</evidence>
<keyword evidence="6" id="KW-0675">Receptor</keyword>
<dbReference type="PROSITE" id="PS50104">
    <property type="entry name" value="TIR"/>
    <property type="match status" value="1"/>
</dbReference>
<dbReference type="SMART" id="SM00255">
    <property type="entry name" value="TIR"/>
    <property type="match status" value="1"/>
</dbReference>
<dbReference type="SUPFAM" id="SSF52200">
    <property type="entry name" value="Toll/Interleukin receptor TIR domain"/>
    <property type="match status" value="1"/>
</dbReference>
<dbReference type="SUPFAM" id="SSF52058">
    <property type="entry name" value="L domain-like"/>
    <property type="match status" value="2"/>
</dbReference>
<dbReference type="Gene3D" id="1.10.8.430">
    <property type="entry name" value="Helical domain of apoptotic protease-activating factors"/>
    <property type="match status" value="1"/>
</dbReference>
<dbReference type="InterPro" id="IPR032675">
    <property type="entry name" value="LRR_dom_sf"/>
</dbReference>
<name>A0A6L2NJM6_TANCI</name>
<dbReference type="Gene3D" id="3.80.10.10">
    <property type="entry name" value="Ribonuclease Inhibitor"/>
    <property type="match status" value="3"/>
</dbReference>
<dbReference type="InterPro" id="IPR044974">
    <property type="entry name" value="Disease_R_plants"/>
</dbReference>
<dbReference type="SUPFAM" id="SSF46785">
    <property type="entry name" value="Winged helix' DNA-binding domain"/>
    <property type="match status" value="1"/>
</dbReference>
<reference evidence="6" key="1">
    <citation type="journal article" date="2019" name="Sci. Rep.">
        <title>Draft genome of Tanacetum cinerariifolium, the natural source of mosquito coil.</title>
        <authorList>
            <person name="Yamashiro T."/>
            <person name="Shiraishi A."/>
            <person name="Satake H."/>
            <person name="Nakayama K."/>
        </authorList>
    </citation>
    <scope>NUCLEOTIDE SEQUENCE</scope>
</reference>
<dbReference type="InterPro" id="IPR058192">
    <property type="entry name" value="WHD_ROQ1-like"/>
</dbReference>
<dbReference type="FunFam" id="3.40.50.10140:FF:000007">
    <property type="entry name" value="Disease resistance protein (TIR-NBS-LRR class)"/>
    <property type="match status" value="1"/>
</dbReference>
<keyword evidence="3" id="KW-0611">Plant defense</keyword>
<dbReference type="InterPro" id="IPR035897">
    <property type="entry name" value="Toll_tir_struct_dom_sf"/>
</dbReference>
<dbReference type="InterPro" id="IPR042197">
    <property type="entry name" value="Apaf_helical"/>
</dbReference>
<evidence type="ECO:0000256" key="1">
    <source>
        <dbReference type="ARBA" id="ARBA00022614"/>
    </source>
</evidence>
<sequence>MASTSTSFIPKSFKYDVFLSFRGEDTRYNFVSHLYKALEQQGIQTYKDDEKIEKGETIDTQLFKSIEDSRFYIVVFSKNYASSSWCLDELVKIMECRKASEQTAYPVFYDVEPMEIRKQSGAVEKAFEKHENKEAAGKWRKALNEAGNLAGWESKKTTNGDESKLIEIIVDDIFQKICSGGSSVDGNLVGMETRIEALLSSIELDAPGVRMIGIWGMGGGGKTTLATTIFNQIYHLFEGSSFVDNVREVSKSSLSGLKELQKQILTDIFSDQNITVSSVSGGKNKMVQMMRRKKVLVVLDDIDCTDQLEALAGDPNWYKPGSRIIITTRDEQVLVAHRVGFIKNVTLLSHTEAIRLFNRYAFTKETQIQGHKELSRQVVEYAHGLPLTIKVLGSLLCGQNEPEWKDALERLKTIPLKETMKILELSYDALDADYKKIFLDVACLLKGWDKEDAITALESCGFHARNGLRVLEQRSLLNIDRGFLWMHDHLEEMGKNIVRRLNPNEPVKHSRLWIKEEIEEILANHSGTRATKCITMIAKKSSFEILMKGLANMKELRFLRMDSRFVWEDQVCNWNLPNALRFLKWDHYPFSSLPKTFQAKNLVGLQMRSGYLVQLWKDGEEKDFPKLRFLKFDGSDYLRTLDLSVAPNLETLILEECYDLEEVHFQVTPNLKDLRIHYADRLHMPAQCPELVNPKLNYSKLRTLHLGNTPNLEKLSLRNCTDMVELQIPAECPKLVDLELSNLKLTTLRLRITPNLETLSLDSRSDMFELQILSECPKLIPAECAKLVNLKLSNLKLTTLHLGITPNLKTVSLKNCRDMVELRIPAECPKLVNLKFSNLKLTTLHLGITPNLKAVSLKNCRDMVELQIPAECPKLVNLKLSNLKLTSLHLGITPKLETLSLEDCCNLVELHLPFQCLKLKNLSLNGSQLRNLHLGSTPDLETLSLAGCDSLAELHMPFGCPKLIFLSLSDTKLSILDLGLTPNLQTLDLKLCYDLVEISAPIGCLKKLVHLDLSGCRRFKSFVFNKIPINVTVGSLSELHLIAESIGTCPLHSDNDLPKLRFTCFYAESSVSPLGNLEKLLSFGLCACTNIESFSESIRSLRSLRKLKLEGCITEAPKDLNQLKCLEELVFRSTRIKHLPYNIFMLKHLKFLELRSCWLIEKLPEDLVKLECLEELYLTECIFLRDIPKSICEMKRLKYFHLPYCTLVEKLPEELGRLESLKELNIEGTGITRLPLSIFRLEVNNRCSIMLQVHFEKLRSSKGAKWKLLYVSGVSVTGKKLIHKKQENDFGKVLRMECEAGNRG</sequence>
<dbReference type="Pfam" id="PF01582">
    <property type="entry name" value="TIR"/>
    <property type="match status" value="1"/>
</dbReference>
<evidence type="ECO:0000256" key="4">
    <source>
        <dbReference type="ARBA" id="ARBA00023027"/>
    </source>
</evidence>
<feature type="domain" description="TIR" evidence="5">
    <location>
        <begin position="13"/>
        <end position="177"/>
    </location>
</feature>